<dbReference type="InterPro" id="IPR003347">
    <property type="entry name" value="JmjC_dom"/>
</dbReference>
<dbReference type="InterPro" id="IPR014710">
    <property type="entry name" value="RmlC-like_jellyroll"/>
</dbReference>
<evidence type="ECO:0000313" key="3">
    <source>
        <dbReference type="Proteomes" id="UP000175691"/>
    </source>
</evidence>
<keyword evidence="3" id="KW-1185">Reference proteome</keyword>
<dbReference type="PROSITE" id="PS51184">
    <property type="entry name" value="JMJC"/>
    <property type="match status" value="1"/>
</dbReference>
<organism evidence="2 3">
    <name type="scientific">Alteromonas confluentis</name>
    <dbReference type="NCBI Taxonomy" id="1656094"/>
    <lineage>
        <taxon>Bacteria</taxon>
        <taxon>Pseudomonadati</taxon>
        <taxon>Pseudomonadota</taxon>
        <taxon>Gammaproteobacteria</taxon>
        <taxon>Alteromonadales</taxon>
        <taxon>Alteromonadaceae</taxon>
        <taxon>Alteromonas/Salinimonas group</taxon>
        <taxon>Alteromonas</taxon>
    </lineage>
</organism>
<dbReference type="PANTHER" id="PTHR12461:SF105">
    <property type="entry name" value="HYPOXIA-INDUCIBLE FACTOR 1-ALPHA INHIBITOR"/>
    <property type="match status" value="1"/>
</dbReference>
<feature type="domain" description="JmjC" evidence="1">
    <location>
        <begin position="117"/>
        <end position="277"/>
    </location>
</feature>
<dbReference type="RefSeq" id="WP_070123444.1">
    <property type="nucleotide sequence ID" value="NZ_MDHN01000004.1"/>
</dbReference>
<dbReference type="InterPro" id="IPR041667">
    <property type="entry name" value="Cupin_8"/>
</dbReference>
<reference evidence="2 3" key="1">
    <citation type="submission" date="2016-08" db="EMBL/GenBank/DDBJ databases">
        <authorList>
            <person name="Seilhamer J.J."/>
        </authorList>
    </citation>
    <scope>NUCLEOTIDE SEQUENCE [LARGE SCALE GENOMIC DNA]</scope>
    <source>
        <strain evidence="2 3">KCTC 42603</strain>
    </source>
</reference>
<proteinExistence type="predicted"/>
<accession>A0A1E7ZGC9</accession>
<dbReference type="PANTHER" id="PTHR12461">
    <property type="entry name" value="HYPOXIA-INDUCIBLE FACTOR 1 ALPHA INHIBITOR-RELATED"/>
    <property type="match status" value="1"/>
</dbReference>
<dbReference type="SUPFAM" id="SSF51197">
    <property type="entry name" value="Clavaminate synthase-like"/>
    <property type="match status" value="1"/>
</dbReference>
<dbReference type="Pfam" id="PF13621">
    <property type="entry name" value="Cupin_8"/>
    <property type="match status" value="1"/>
</dbReference>
<name>A0A1E7ZGC9_9ALTE</name>
<evidence type="ECO:0000259" key="1">
    <source>
        <dbReference type="PROSITE" id="PS51184"/>
    </source>
</evidence>
<gene>
    <name evidence="2" type="ORF">BFC18_02970</name>
</gene>
<dbReference type="EMBL" id="MDHN01000004">
    <property type="protein sequence ID" value="OFC72530.1"/>
    <property type="molecule type" value="Genomic_DNA"/>
</dbReference>
<evidence type="ECO:0000313" key="2">
    <source>
        <dbReference type="EMBL" id="OFC72530.1"/>
    </source>
</evidence>
<protein>
    <recommendedName>
        <fullName evidence="1">JmjC domain-containing protein</fullName>
    </recommendedName>
</protein>
<dbReference type="AlphaFoldDB" id="A0A1E7ZGC9"/>
<dbReference type="STRING" id="1656094.BFC18_02970"/>
<comment type="caution">
    <text evidence="2">The sequence shown here is derived from an EMBL/GenBank/DDBJ whole genome shotgun (WGS) entry which is preliminary data.</text>
</comment>
<sequence length="340" mass="38048">MSNRHNLPHCQQVSLAPGAPLPDWLLACQQPVKLCNYVSHWPAVTLAQQNAQALCDHLLEYYTGEPLGFFFAEPEVKGRFFYNHDMSGFNFEKVAAGLDLILTKLIESADLTSPPAMFIGGTHLQHYLPNFSTLNLPFPIPASQVRNGLWIGNQSRVAIHQDLPLNIACCVAGTRQFTLFPPSQTNNLYVGPLEFTPSGQPVSLVDLHHIDHQRFPAFSGALAHAQIATLTPGDALFIPSMWWHEVEATAPFNMLVNYWWRTTPAFADAPIHALQHALLSIASLPEHEKQIWQDIFAHYIFSNDSERFSHIPSAAKGMLGELDDNKARQLRSLLMQSLNR</sequence>
<dbReference type="Proteomes" id="UP000175691">
    <property type="component" value="Unassembled WGS sequence"/>
</dbReference>
<dbReference type="Gene3D" id="2.60.120.10">
    <property type="entry name" value="Jelly Rolls"/>
    <property type="match status" value="1"/>
</dbReference>
<dbReference type="SMART" id="SM00558">
    <property type="entry name" value="JmjC"/>
    <property type="match status" value="1"/>
</dbReference>